<protein>
    <submittedName>
        <fullName evidence="1">Uncharacterized protein</fullName>
    </submittedName>
</protein>
<dbReference type="Proteomes" id="UP000070376">
    <property type="component" value="Unassembled WGS sequence"/>
</dbReference>
<evidence type="ECO:0000313" key="1">
    <source>
        <dbReference type="EMBL" id="KWZ84969.1"/>
    </source>
</evidence>
<proteinExistence type="predicted"/>
<gene>
    <name evidence="1" type="ORF">HMPREF3213_00627</name>
</gene>
<sequence length="47" mass="5221">MTEGIRRNNRRSGRNCAVFICNNPETARPQLDANTAVSITSKKTKIS</sequence>
<comment type="caution">
    <text evidence="1">The sequence shown here is derived from an EMBL/GenBank/DDBJ whole genome shotgun (WGS) entry which is preliminary data.</text>
</comment>
<reference evidence="2" key="1">
    <citation type="submission" date="2016-01" db="EMBL/GenBank/DDBJ databases">
        <authorList>
            <person name="Mitreva M."/>
            <person name="Pepin K.H."/>
            <person name="Mihindukulasuriya K.A."/>
            <person name="Fulton R."/>
            <person name="Fronick C."/>
            <person name="O'Laughlin M."/>
            <person name="Miner T."/>
            <person name="Herter B."/>
            <person name="Rosa B.A."/>
            <person name="Cordes M."/>
            <person name="Tomlinson C."/>
            <person name="Wollam A."/>
            <person name="Palsikar V.B."/>
            <person name="Mardis E.R."/>
            <person name="Wilson R.K."/>
        </authorList>
    </citation>
    <scope>NUCLEOTIDE SEQUENCE [LARGE SCALE GENOMIC DNA]</scope>
    <source>
        <strain evidence="2">GED7749B</strain>
    </source>
</reference>
<name>A0A133KZ56_HEYCO</name>
<accession>A0A133KZ56</accession>
<organism evidence="1 2">
    <name type="scientific">Heyndrickxia coagulans</name>
    <name type="common">Weizmannia coagulans</name>
    <dbReference type="NCBI Taxonomy" id="1398"/>
    <lineage>
        <taxon>Bacteria</taxon>
        <taxon>Bacillati</taxon>
        <taxon>Bacillota</taxon>
        <taxon>Bacilli</taxon>
        <taxon>Bacillales</taxon>
        <taxon>Bacillaceae</taxon>
        <taxon>Heyndrickxia</taxon>
    </lineage>
</organism>
<dbReference type="EMBL" id="LRPN01000023">
    <property type="protein sequence ID" value="KWZ84969.1"/>
    <property type="molecule type" value="Genomic_DNA"/>
</dbReference>
<evidence type="ECO:0000313" key="2">
    <source>
        <dbReference type="Proteomes" id="UP000070376"/>
    </source>
</evidence>
<dbReference type="AlphaFoldDB" id="A0A133KZ56"/>